<feature type="region of interest" description="Disordered" evidence="2">
    <location>
        <begin position="2060"/>
        <end position="2104"/>
    </location>
</feature>
<feature type="compositionally biased region" description="Polar residues" evidence="2">
    <location>
        <begin position="1260"/>
        <end position="1269"/>
    </location>
</feature>
<feature type="compositionally biased region" description="Low complexity" evidence="2">
    <location>
        <begin position="311"/>
        <end position="324"/>
    </location>
</feature>
<feature type="region of interest" description="Disordered" evidence="2">
    <location>
        <begin position="1766"/>
        <end position="1787"/>
    </location>
</feature>
<feature type="coiled-coil region" evidence="1">
    <location>
        <begin position="2265"/>
        <end position="2331"/>
    </location>
</feature>
<feature type="region of interest" description="Disordered" evidence="2">
    <location>
        <begin position="212"/>
        <end position="233"/>
    </location>
</feature>
<feature type="coiled-coil region" evidence="1">
    <location>
        <begin position="527"/>
        <end position="554"/>
    </location>
</feature>
<accession>A0ABM1VNS5</accession>
<dbReference type="PROSITE" id="PS50003">
    <property type="entry name" value="PH_DOMAIN"/>
    <property type="match status" value="1"/>
</dbReference>
<dbReference type="PANTHER" id="PTHR17271">
    <property type="entry name" value="PLECKSTRIN HOMOLOGY PH DOMAIN-CONTAINING PROTEIN"/>
    <property type="match status" value="1"/>
</dbReference>
<dbReference type="Gene3D" id="2.30.29.30">
    <property type="entry name" value="Pleckstrin-homology domain (PH domain)/Phosphotyrosine-binding domain (PTB)"/>
    <property type="match status" value="2"/>
</dbReference>
<dbReference type="Pfam" id="PF00169">
    <property type="entry name" value="PH"/>
    <property type="match status" value="2"/>
</dbReference>
<feature type="compositionally biased region" description="Basic and acidic residues" evidence="2">
    <location>
        <begin position="2088"/>
        <end position="2104"/>
    </location>
</feature>
<feature type="compositionally biased region" description="Basic residues" evidence="2">
    <location>
        <begin position="2417"/>
        <end position="2426"/>
    </location>
</feature>
<dbReference type="SUPFAM" id="SSF161270">
    <property type="entry name" value="PspA lactotransferrin-binding region"/>
    <property type="match status" value="1"/>
</dbReference>
<feature type="compositionally biased region" description="Basic and acidic residues" evidence="2">
    <location>
        <begin position="2368"/>
        <end position="2378"/>
    </location>
</feature>
<dbReference type="SUPFAM" id="SSF50729">
    <property type="entry name" value="PH domain-like"/>
    <property type="match status" value="2"/>
</dbReference>
<evidence type="ECO:0000313" key="5">
    <source>
        <dbReference type="RefSeq" id="XP_035824067.1"/>
    </source>
</evidence>
<reference evidence="5" key="1">
    <citation type="submission" date="2025-08" db="UniProtKB">
        <authorList>
            <consortium name="RefSeq"/>
        </authorList>
    </citation>
    <scope>IDENTIFICATION</scope>
</reference>
<feature type="compositionally biased region" description="Low complexity" evidence="2">
    <location>
        <begin position="893"/>
        <end position="907"/>
    </location>
</feature>
<proteinExistence type="predicted"/>
<dbReference type="RefSeq" id="XP_035824067.1">
    <property type="nucleotide sequence ID" value="XM_035968174.1"/>
</dbReference>
<feature type="domain" description="PH" evidence="3">
    <location>
        <begin position="41"/>
        <end position="147"/>
    </location>
</feature>
<gene>
    <name evidence="5" type="primary">LOC101851475</name>
</gene>
<feature type="region of interest" description="Disordered" evidence="2">
    <location>
        <begin position="1306"/>
        <end position="1327"/>
    </location>
</feature>
<dbReference type="InterPro" id="IPR011993">
    <property type="entry name" value="PH-like_dom_sf"/>
</dbReference>
<feature type="coiled-coil region" evidence="1">
    <location>
        <begin position="1938"/>
        <end position="1986"/>
    </location>
</feature>
<feature type="compositionally biased region" description="Polar residues" evidence="2">
    <location>
        <begin position="567"/>
        <end position="592"/>
    </location>
</feature>
<feature type="region of interest" description="Disordered" evidence="2">
    <location>
        <begin position="892"/>
        <end position="917"/>
    </location>
</feature>
<dbReference type="GeneID" id="101851475"/>
<feature type="compositionally biased region" description="Basic and acidic residues" evidence="2">
    <location>
        <begin position="371"/>
        <end position="382"/>
    </location>
</feature>
<feature type="compositionally biased region" description="Acidic residues" evidence="2">
    <location>
        <begin position="1306"/>
        <end position="1322"/>
    </location>
</feature>
<dbReference type="PANTHER" id="PTHR17271:SF1">
    <property type="entry name" value="PROTEIN OUTSPREAD"/>
    <property type="match status" value="1"/>
</dbReference>
<evidence type="ECO:0000259" key="3">
    <source>
        <dbReference type="PROSITE" id="PS50003"/>
    </source>
</evidence>
<feature type="region of interest" description="Disordered" evidence="2">
    <location>
        <begin position="562"/>
        <end position="600"/>
    </location>
</feature>
<protein>
    <submittedName>
        <fullName evidence="5">Golgin subfamily A member 4 isoform X5</fullName>
    </submittedName>
</protein>
<dbReference type="InterPro" id="IPR052223">
    <property type="entry name" value="Actin_Cytoskeleton_Reg"/>
</dbReference>
<organism evidence="4 5">
    <name type="scientific">Aplysia californica</name>
    <name type="common">California sea hare</name>
    <dbReference type="NCBI Taxonomy" id="6500"/>
    <lineage>
        <taxon>Eukaryota</taxon>
        <taxon>Metazoa</taxon>
        <taxon>Spiralia</taxon>
        <taxon>Lophotrochozoa</taxon>
        <taxon>Mollusca</taxon>
        <taxon>Gastropoda</taxon>
        <taxon>Heterobranchia</taxon>
        <taxon>Euthyneura</taxon>
        <taxon>Tectipleura</taxon>
        <taxon>Aplysiida</taxon>
        <taxon>Aplysioidea</taxon>
        <taxon>Aplysiidae</taxon>
        <taxon>Aplysia</taxon>
    </lineage>
</organism>
<dbReference type="InterPro" id="IPR001849">
    <property type="entry name" value="PH_domain"/>
</dbReference>
<evidence type="ECO:0000256" key="1">
    <source>
        <dbReference type="SAM" id="Coils"/>
    </source>
</evidence>
<evidence type="ECO:0000256" key="2">
    <source>
        <dbReference type="SAM" id="MobiDB-lite"/>
    </source>
</evidence>
<name>A0ABM1VNS5_APLCA</name>
<feature type="region of interest" description="Disordered" evidence="2">
    <location>
        <begin position="1258"/>
        <end position="1279"/>
    </location>
</feature>
<dbReference type="SMART" id="SM00233">
    <property type="entry name" value="PH"/>
    <property type="match status" value="2"/>
</dbReference>
<keyword evidence="4" id="KW-1185">Reference proteome</keyword>
<sequence>MASKCNKFLPNIFNKTKCQHCFAAKEAHSAEALENNKASRKVSKCGYLFVSPGFDFNNPLDRSRRWQRRFFVLYDDGELSYSVDENPDTVPQGVVDMNKCTDVNDAEAATTHANSLSIITPDKTVHIKANSKEEIQWWHDILAEFPKALKAVKPRRKQPLLILSNKENLQPGCDVGGDSRSEVKSRVDAPAFTTFRGVRSLKHKYDANYQDGMRKSSSLHDLSSEQEQQDMRDRLRCSRFLSHSGDRLDVLSRDATSTFSLSSNKNSHPADAHLPNAPYFTMPRSTWTRTGQPVPPAFLTPAKGLKSQQATSGSHSSISSTTSSLGGGGVPPRRGSFDERPASSQAPAGRLQRERSSSLKDFPTQLSLARDGGEDLPHHSMSADETDSNETDELKMARNSEFNATSRALGRAQAAGAGPAGSKYEDLVYMKKGWLIKQTPSEKESKKHWFVLAGNSLRYYQDAKAEEGNALDGRIDLSTCYEVSELTTHRNYGFKIKEEYPGPEDTDPDEVGSATASDVVGGDEALVEILETEVESLKDRLEHTQTELDKVHKDNIDLKSRLHKEATQSVDSGYSTGSRWAQNSSQNEQQGLKRQLKESRDVVQRQRLDIESLKSKLDMSVSKLTGTEKALSEALRDYKQEKDKFLKMSSEWNRRIRTMESQSKDSLHKLERNRETLQAKERECRRLEAEVKNNLQRMREQEREILKLKAVEHEYNLLKEKLDDREQELSGLRSELKEKDHLTKKTKDEYERHLEEIDREYSRERDDLELHLEQLKSELYSAHDRQASMTDNMTSDMTEMIKEKDDIIAQLEEKMIETDKRLIEMSEELHAEMGENAEMAHSMEMLQGDKKKLIGTMEKLEAQLMAVRTKVSGFESENASLKKQLEELRRENSQLQRSLSSVQSSSRDGAASEQERERLQKTIADLNSEITSLQAQLDQAEVVAERSTGVERGSSSISSISSVSSDHHQDLLHTVLLADSRLKEVNAMLLKLRHNFDSYLDSLTDEGQRQAIVLADFIEDVGHKCQDIQDTLRDSQDGQPSSPPSQDGDYKHVVTVTALSGGKAIMEEYKGLKVKFDQAVVELRKVKKDFSDRSASYESLRQEDRKLKEKVAVMEGTYNRELVQLIARVDGLSHKIVNVQTQSTAPSSSSLRDTSATVIKDIEQQLQDLDSTISSLEQQAASLSPTVASSSSSSSLSGQQDLSIKLEAVRSQLEDTNTKLKSLGSSLSSSSSGLVSKVEAYKGRLGSLSQSLQSSSVSSNKATAVSVPNSGRASSASESGAASAGVSSCLLQIKEKIQEIGEQLDSLEEDGEDSDSDEEDSEQTTVEDIREKLASLTEFVEQHSKMSSSDWELLRLLTLHKEVIQNSREPMETDSVSDEHKLKLYADRLSLEAVILSEMAHILQSKDHLVPEDSVSRQIDALSSQLLSLHHTLDTEMKTMHFEDPQADLLASYAELVAEKILVNSQLCSSTFDQRTHMAVSGEAPSSTVQPVLLATEAILRSQVDSCINGNFDRSADELLVLPTHLTSRTLIQGELTYALASLKDRLAAQPEVLQPGLASYQFMLNRVLERQQKVMASIECYERQLTHSLAVIIFKESEEMTIVEGPESVLEAMCSELSTIIETHIQRYKEKCRAAMDTHSARKYDIIVNELRCVREAMLAQIKSQHEAYARDPSSVRDSSLDIPVQSLDSTISKFGEILSLKAVANASSNFLSELLKMGSSVLEDLELEPDSSSDDSLCVEKGLNSFVLALSQALQSEALSKETLSRRLTVPSSQTSDGDETEGEREGFVLRVPDLSHYPDQLGARAGSLVRESVFSAQLTLSLFKQKLLHAREMSQLKARRPVRVRPELNPEESHDSDDTLDLQTDFQALLSPLEEVLESKHEDELEVLQVLVGLTSQLKVNVSESKVALEEQVCQLEQKLQHELEVARQRHDTHLEVFKQESHKLEKTLEEQQQDREHYEERSVQLEEELTSMQLQHEEEKERVKQDILTAVHAIRNNDEKSETHLIEKVSKLSKEIALQKLSFRKTLGALKKEVNSKEKSSLIQSIEEHISSISLSAEDEEEEYQPPLPTQPPPEVPHGAVSTLEEHSVEVQEPSKLDLSHHEQEVEQLRKEKEEALAEEMRNTKAALDAMRKAYEEELGQEKAKYKEALVTMYTEEYVTEIRLRHQEDEEKMSEELQKLNMHYSSKCEDYKLLEMKLQQTKQDFESHINQLISSNDHLEEMLNREIDSLKDFIKNKPSTTSMTTGSATIEEELYDAKIMVRVKDAELQKLRSQVKNLENSLHRTTEEQRQTMTQYMQSLKTSGEMKKQFQEEINQLTEKLNKVLGSQGLKANIRRKWDSAASLKAPSFHQRARSPSPTNSPSPRKESDHSSRDSHRRRHIHPKDLRRSKSSPSLPYVFDGKASPAKSAAAKLARRSRSPKT</sequence>
<feature type="region of interest" description="Disordered" evidence="2">
    <location>
        <begin position="2347"/>
        <end position="2426"/>
    </location>
</feature>
<feature type="compositionally biased region" description="Low complexity" evidence="2">
    <location>
        <begin position="1270"/>
        <end position="1279"/>
    </location>
</feature>
<dbReference type="Gene3D" id="1.10.287.1490">
    <property type="match status" value="1"/>
</dbReference>
<evidence type="ECO:0000313" key="4">
    <source>
        <dbReference type="Proteomes" id="UP000694888"/>
    </source>
</evidence>
<keyword evidence="1" id="KW-0175">Coiled coil</keyword>
<dbReference type="Proteomes" id="UP000694888">
    <property type="component" value="Unplaced"/>
</dbReference>
<feature type="compositionally biased region" description="Low complexity" evidence="2">
    <location>
        <begin position="2406"/>
        <end position="2416"/>
    </location>
</feature>
<feature type="compositionally biased region" description="Pro residues" evidence="2">
    <location>
        <begin position="2070"/>
        <end position="2080"/>
    </location>
</feature>
<feature type="region of interest" description="Disordered" evidence="2">
    <location>
        <begin position="283"/>
        <end position="393"/>
    </location>
</feature>